<accession>A0ABR2SRC5</accession>
<organism evidence="1 2">
    <name type="scientific">Hibiscus sabdariffa</name>
    <name type="common">roselle</name>
    <dbReference type="NCBI Taxonomy" id="183260"/>
    <lineage>
        <taxon>Eukaryota</taxon>
        <taxon>Viridiplantae</taxon>
        <taxon>Streptophyta</taxon>
        <taxon>Embryophyta</taxon>
        <taxon>Tracheophyta</taxon>
        <taxon>Spermatophyta</taxon>
        <taxon>Magnoliopsida</taxon>
        <taxon>eudicotyledons</taxon>
        <taxon>Gunneridae</taxon>
        <taxon>Pentapetalae</taxon>
        <taxon>rosids</taxon>
        <taxon>malvids</taxon>
        <taxon>Malvales</taxon>
        <taxon>Malvaceae</taxon>
        <taxon>Malvoideae</taxon>
        <taxon>Hibiscus</taxon>
    </lineage>
</organism>
<gene>
    <name evidence="1" type="ORF">V6N11_067613</name>
</gene>
<dbReference type="EMBL" id="JBBPBN010000012">
    <property type="protein sequence ID" value="KAK9027790.1"/>
    <property type="molecule type" value="Genomic_DNA"/>
</dbReference>
<proteinExistence type="predicted"/>
<evidence type="ECO:0000313" key="1">
    <source>
        <dbReference type="EMBL" id="KAK9027790.1"/>
    </source>
</evidence>
<dbReference type="Proteomes" id="UP001396334">
    <property type="component" value="Unassembled WGS sequence"/>
</dbReference>
<sequence>MWMLGSMRFGLSHGRLLPIPLTLSMFRTGRTRFMMHARMIWWKMRSKRELQALCLNKISGIGADDSVEVTILHVANQFIDGRVHSKVDGVWIHFTVVYASPYVSKRKLLWQCVETLNPGDTIP</sequence>
<comment type="caution">
    <text evidence="1">The sequence shown here is derived from an EMBL/GenBank/DDBJ whole genome shotgun (WGS) entry which is preliminary data.</text>
</comment>
<name>A0ABR2SRC5_9ROSI</name>
<protein>
    <submittedName>
        <fullName evidence="1">Uncharacterized protein</fullName>
    </submittedName>
</protein>
<evidence type="ECO:0000313" key="2">
    <source>
        <dbReference type="Proteomes" id="UP001396334"/>
    </source>
</evidence>
<reference evidence="1 2" key="1">
    <citation type="journal article" date="2024" name="G3 (Bethesda)">
        <title>Genome assembly of Hibiscus sabdariffa L. provides insights into metabolisms of medicinal natural products.</title>
        <authorList>
            <person name="Kim T."/>
        </authorList>
    </citation>
    <scope>NUCLEOTIDE SEQUENCE [LARGE SCALE GENOMIC DNA]</scope>
    <source>
        <strain evidence="1">TK-2024</strain>
        <tissue evidence="1">Old leaves</tissue>
    </source>
</reference>
<keyword evidence="2" id="KW-1185">Reference proteome</keyword>